<dbReference type="SUPFAM" id="SSF49785">
    <property type="entry name" value="Galactose-binding domain-like"/>
    <property type="match status" value="1"/>
</dbReference>
<dbReference type="AlphaFoldDB" id="A0A5B9W837"/>
<dbReference type="Proteomes" id="UP000324233">
    <property type="component" value="Chromosome"/>
</dbReference>
<dbReference type="EMBL" id="CP042997">
    <property type="protein sequence ID" value="QEH36856.1"/>
    <property type="molecule type" value="Genomic_DNA"/>
</dbReference>
<dbReference type="KEGG" id="agv:OJF2_54410"/>
<gene>
    <name evidence="3" type="ORF">OJF2_54410</name>
</gene>
<evidence type="ECO:0000313" key="3">
    <source>
        <dbReference type="EMBL" id="QEH36856.1"/>
    </source>
</evidence>
<feature type="domain" description="Glycosyl hydrolase family 98 putative carbohydrate-binding module" evidence="2">
    <location>
        <begin position="277"/>
        <end position="422"/>
    </location>
</feature>
<dbReference type="RefSeq" id="WP_148596493.1">
    <property type="nucleotide sequence ID" value="NZ_CP042997.1"/>
</dbReference>
<evidence type="ECO:0000313" key="4">
    <source>
        <dbReference type="Proteomes" id="UP000324233"/>
    </source>
</evidence>
<dbReference type="OrthoDB" id="272011at2"/>
<feature type="signal peptide" evidence="1">
    <location>
        <begin position="1"/>
        <end position="34"/>
    </location>
</feature>
<reference evidence="3 4" key="1">
    <citation type="submission" date="2019-08" db="EMBL/GenBank/DDBJ databases">
        <title>Deep-cultivation of Planctomycetes and their phenomic and genomic characterization uncovers novel biology.</title>
        <authorList>
            <person name="Wiegand S."/>
            <person name="Jogler M."/>
            <person name="Boedeker C."/>
            <person name="Pinto D."/>
            <person name="Vollmers J."/>
            <person name="Rivas-Marin E."/>
            <person name="Kohn T."/>
            <person name="Peeters S.H."/>
            <person name="Heuer A."/>
            <person name="Rast P."/>
            <person name="Oberbeckmann S."/>
            <person name="Bunk B."/>
            <person name="Jeske O."/>
            <person name="Meyerdierks A."/>
            <person name="Storesund J.E."/>
            <person name="Kallscheuer N."/>
            <person name="Luecker S."/>
            <person name="Lage O.M."/>
            <person name="Pohl T."/>
            <person name="Merkel B.J."/>
            <person name="Hornburger P."/>
            <person name="Mueller R.-W."/>
            <person name="Bruemmer F."/>
            <person name="Labrenz M."/>
            <person name="Spormann A.M."/>
            <person name="Op den Camp H."/>
            <person name="Overmann J."/>
            <person name="Amann R."/>
            <person name="Jetten M.S.M."/>
            <person name="Mascher T."/>
            <person name="Medema M.H."/>
            <person name="Devos D.P."/>
            <person name="Kaster A.-K."/>
            <person name="Ovreas L."/>
            <person name="Rohde M."/>
            <person name="Galperin M.Y."/>
            <person name="Jogler C."/>
        </authorList>
    </citation>
    <scope>NUCLEOTIDE SEQUENCE [LARGE SCALE GENOMIC DNA]</scope>
    <source>
        <strain evidence="3 4">OJF2</strain>
    </source>
</reference>
<dbReference type="InterPro" id="IPR013222">
    <property type="entry name" value="Glyco_hyd_98_carb-bd"/>
</dbReference>
<name>A0A5B9W837_9BACT</name>
<organism evidence="3 4">
    <name type="scientific">Aquisphaera giovannonii</name>
    <dbReference type="NCBI Taxonomy" id="406548"/>
    <lineage>
        <taxon>Bacteria</taxon>
        <taxon>Pseudomonadati</taxon>
        <taxon>Planctomycetota</taxon>
        <taxon>Planctomycetia</taxon>
        <taxon>Isosphaerales</taxon>
        <taxon>Isosphaeraceae</taxon>
        <taxon>Aquisphaera</taxon>
    </lineage>
</organism>
<sequence length="422" mass="45139" precursor="true">MPATHPRPIGIRRPSCATAVAVLVALAVPSGAGAAAGEAPDGAGPVFAALCTDGKTVKGRLTALSAKGFTITRDGSDRRELPVREVVKLTRDPLPASPSVDGSHVLLPEGDRIMRTIVGSTTDTSLDVQAHSSLGKLTLPLDAVLGLLLASPPDSDAFDQTWDRIREEPRKSEVVWLANGDRMSGGFLGMDDRVIKLQVDGKPVEIDRTGVVAVGFDPGVVSYPRPASDYMEITLADGSRLGVVGATQDAGHVVGTTRFGQSFRVPLGEVSRIVPRGSSLAYLSEMKPEKVIYSFYVGPTRPYRADRTVEGHGFVLQGRSFDRGIGTQSRTYMAYALKPGDRRFQAMVGVDDAAGPLGSVVFRVITDGNRVLFTSPVMSSRDDPRPIDVDVSSAKFVILVTDFGERGDVRDIADWIEARILR</sequence>
<feature type="chain" id="PRO_5023040949" evidence="1">
    <location>
        <begin position="35"/>
        <end position="422"/>
    </location>
</feature>
<dbReference type="Pfam" id="PF08305">
    <property type="entry name" value="NPCBM"/>
    <property type="match status" value="1"/>
</dbReference>
<keyword evidence="4" id="KW-1185">Reference proteome</keyword>
<protein>
    <submittedName>
        <fullName evidence="3">NPCBM/NEW2 domain protein</fullName>
    </submittedName>
</protein>
<keyword evidence="1" id="KW-0732">Signal</keyword>
<dbReference type="Gene3D" id="2.60.120.1060">
    <property type="entry name" value="NPCBM/NEW2 domain"/>
    <property type="match status" value="1"/>
</dbReference>
<evidence type="ECO:0000256" key="1">
    <source>
        <dbReference type="SAM" id="SignalP"/>
    </source>
</evidence>
<dbReference type="InterPro" id="IPR038637">
    <property type="entry name" value="NPCBM_sf"/>
</dbReference>
<dbReference type="SMART" id="SM00776">
    <property type="entry name" value="NPCBM"/>
    <property type="match status" value="1"/>
</dbReference>
<evidence type="ECO:0000259" key="2">
    <source>
        <dbReference type="SMART" id="SM00776"/>
    </source>
</evidence>
<dbReference type="InterPro" id="IPR008979">
    <property type="entry name" value="Galactose-bd-like_sf"/>
</dbReference>
<accession>A0A5B9W837</accession>
<proteinExistence type="predicted"/>